<evidence type="ECO:0000256" key="1">
    <source>
        <dbReference type="ARBA" id="ARBA00004651"/>
    </source>
</evidence>
<comment type="subunit">
    <text evidence="3">The complex is composed of two ATP-binding proteins (HrtA), two transmembrane proteins (HrtB) and a solute-binding protein.</text>
</comment>
<evidence type="ECO:0000256" key="2">
    <source>
        <dbReference type="ARBA" id="ARBA00008697"/>
    </source>
</evidence>
<dbReference type="InterPro" id="IPR051125">
    <property type="entry name" value="ABC-4/HrtB_transporter"/>
</dbReference>
<dbReference type="RefSeq" id="WP_284724280.1">
    <property type="nucleotide sequence ID" value="NZ_FXTU01000003.1"/>
</dbReference>
<evidence type="ECO:0000256" key="10">
    <source>
        <dbReference type="ARBA" id="ARBA00024973"/>
    </source>
</evidence>
<dbReference type="Proteomes" id="UP001157946">
    <property type="component" value="Unassembled WGS sequence"/>
</dbReference>
<gene>
    <name evidence="13" type="ORF">SAMN06265361_103353</name>
</gene>
<keyword evidence="6" id="KW-1003">Cell membrane</keyword>
<sequence length="367" mass="40572">MFLALRELKFAKLRYFLIGFIMILISWLVFIISGLANGLSADNAAALLNMKADHFVIQPDSENKLNRSQIPEDKWTEIKQITAGTGATPLGQKMLSVTKAGTKNKMDVTFFAIDANQFLNPVITEGSHFNNTAKNQVVVDASLKQEGIGLGDWLQDPETNQKWKVVGFTEGHTFSHSPVVFMNLKDWDDLIRANPQLKQRYYSAIALQMTPSQAAELKRDVSEIDVITKEDALQNIPGYKEEQGSLTMMIVFLFVIASFVQAVFFYVITLQKTNQFGVLKALGANTSDLARSLMGQVILLTVTAILISVGFTYGVESILPESVPFKLDVETFLLFSGLLLVVSVLGSLLSLRRIANVDAIEAIGRAE</sequence>
<dbReference type="AlphaFoldDB" id="A0AA46AFJ8"/>
<evidence type="ECO:0000256" key="7">
    <source>
        <dbReference type="ARBA" id="ARBA00022692"/>
    </source>
</evidence>
<feature type="transmembrane region" description="Helical" evidence="11">
    <location>
        <begin position="331"/>
        <end position="351"/>
    </location>
</feature>
<evidence type="ECO:0000313" key="13">
    <source>
        <dbReference type="EMBL" id="SMP20073.1"/>
    </source>
</evidence>
<evidence type="ECO:0000256" key="4">
    <source>
        <dbReference type="ARBA" id="ARBA00016962"/>
    </source>
</evidence>
<comment type="function">
    <text evidence="10">Part of the ABC transporter complex hrt involved in hemin import. Responsible for the translocation of the substrate across the membrane.</text>
</comment>
<evidence type="ECO:0000256" key="11">
    <source>
        <dbReference type="SAM" id="Phobius"/>
    </source>
</evidence>
<reference evidence="13" key="1">
    <citation type="submission" date="2017-05" db="EMBL/GenBank/DDBJ databases">
        <authorList>
            <person name="Varghese N."/>
            <person name="Submissions S."/>
        </authorList>
    </citation>
    <scope>NUCLEOTIDE SEQUENCE</scope>
    <source>
        <strain evidence="13">DSM 45262</strain>
    </source>
</reference>
<dbReference type="GO" id="GO:0005886">
    <property type="term" value="C:plasma membrane"/>
    <property type="evidence" value="ECO:0007669"/>
    <property type="project" value="UniProtKB-SubCell"/>
</dbReference>
<comment type="caution">
    <text evidence="13">The sequence shown here is derived from an EMBL/GenBank/DDBJ whole genome shotgun (WGS) entry which is preliminary data.</text>
</comment>
<evidence type="ECO:0000256" key="3">
    <source>
        <dbReference type="ARBA" id="ARBA00011131"/>
    </source>
</evidence>
<evidence type="ECO:0000256" key="8">
    <source>
        <dbReference type="ARBA" id="ARBA00022989"/>
    </source>
</evidence>
<evidence type="ECO:0000256" key="6">
    <source>
        <dbReference type="ARBA" id="ARBA00022475"/>
    </source>
</evidence>
<dbReference type="Pfam" id="PF02687">
    <property type="entry name" value="FtsX"/>
    <property type="match status" value="1"/>
</dbReference>
<keyword evidence="7 11" id="KW-0812">Transmembrane</keyword>
<evidence type="ECO:0000259" key="12">
    <source>
        <dbReference type="Pfam" id="PF02687"/>
    </source>
</evidence>
<dbReference type="InterPro" id="IPR003838">
    <property type="entry name" value="ABC3_permease_C"/>
</dbReference>
<feature type="transmembrane region" description="Helical" evidence="11">
    <location>
        <begin position="246"/>
        <end position="268"/>
    </location>
</feature>
<feature type="transmembrane region" description="Helical" evidence="11">
    <location>
        <begin position="15"/>
        <end position="36"/>
    </location>
</feature>
<keyword evidence="9 11" id="KW-0472">Membrane</keyword>
<keyword evidence="14" id="KW-1185">Reference proteome</keyword>
<feature type="domain" description="ABC3 transporter permease C-terminal" evidence="12">
    <location>
        <begin position="248"/>
        <end position="357"/>
    </location>
</feature>
<protein>
    <recommendedName>
        <fullName evidence="4">Putative hemin transport system permease protein HrtB</fullName>
    </recommendedName>
</protein>
<dbReference type="PANTHER" id="PTHR43738">
    <property type="entry name" value="ABC TRANSPORTER, MEMBRANE PROTEIN"/>
    <property type="match status" value="1"/>
</dbReference>
<proteinExistence type="inferred from homology"/>
<dbReference type="PANTHER" id="PTHR43738:SF1">
    <property type="entry name" value="HEMIN TRANSPORT SYSTEM PERMEASE PROTEIN HRTB-RELATED"/>
    <property type="match status" value="1"/>
</dbReference>
<comment type="similarity">
    <text evidence="2">Belongs to the ABC-4 integral membrane protein family. HrtB subfamily.</text>
</comment>
<keyword evidence="8 11" id="KW-1133">Transmembrane helix</keyword>
<keyword evidence="5" id="KW-0813">Transport</keyword>
<feature type="transmembrane region" description="Helical" evidence="11">
    <location>
        <begin position="289"/>
        <end position="311"/>
    </location>
</feature>
<evidence type="ECO:0000256" key="5">
    <source>
        <dbReference type="ARBA" id="ARBA00022448"/>
    </source>
</evidence>
<evidence type="ECO:0000256" key="9">
    <source>
        <dbReference type="ARBA" id="ARBA00023136"/>
    </source>
</evidence>
<evidence type="ECO:0000313" key="14">
    <source>
        <dbReference type="Proteomes" id="UP001157946"/>
    </source>
</evidence>
<comment type="subcellular location">
    <subcellularLocation>
        <location evidence="1">Cell membrane</location>
        <topology evidence="1">Multi-pass membrane protein</topology>
    </subcellularLocation>
</comment>
<dbReference type="EMBL" id="FXTU01000003">
    <property type="protein sequence ID" value="SMP20073.1"/>
    <property type="molecule type" value="Genomic_DNA"/>
</dbReference>
<accession>A0AA46AFJ8</accession>
<name>A0AA46AFJ8_9BACL</name>
<organism evidence="13 14">
    <name type="scientific">Laceyella tengchongensis</name>
    <dbReference type="NCBI Taxonomy" id="574699"/>
    <lineage>
        <taxon>Bacteria</taxon>
        <taxon>Bacillati</taxon>
        <taxon>Bacillota</taxon>
        <taxon>Bacilli</taxon>
        <taxon>Bacillales</taxon>
        <taxon>Thermoactinomycetaceae</taxon>
        <taxon>Laceyella</taxon>
    </lineage>
</organism>